<gene>
    <name evidence="1" type="ORF">SDC9_135058</name>
</gene>
<evidence type="ECO:0000313" key="1">
    <source>
        <dbReference type="EMBL" id="MPM87957.1"/>
    </source>
</evidence>
<dbReference type="AlphaFoldDB" id="A0A645DFB6"/>
<reference evidence="1" key="1">
    <citation type="submission" date="2019-08" db="EMBL/GenBank/DDBJ databases">
        <authorList>
            <person name="Kucharzyk K."/>
            <person name="Murdoch R.W."/>
            <person name="Higgins S."/>
            <person name="Loffler F."/>
        </authorList>
    </citation>
    <scope>NUCLEOTIDE SEQUENCE</scope>
</reference>
<proteinExistence type="predicted"/>
<comment type="caution">
    <text evidence="1">The sequence shown here is derived from an EMBL/GenBank/DDBJ whole genome shotgun (WGS) entry which is preliminary data.</text>
</comment>
<organism evidence="1">
    <name type="scientific">bioreactor metagenome</name>
    <dbReference type="NCBI Taxonomy" id="1076179"/>
    <lineage>
        <taxon>unclassified sequences</taxon>
        <taxon>metagenomes</taxon>
        <taxon>ecological metagenomes</taxon>
    </lineage>
</organism>
<dbReference type="EMBL" id="VSSQ01035674">
    <property type="protein sequence ID" value="MPM87957.1"/>
    <property type="molecule type" value="Genomic_DNA"/>
</dbReference>
<accession>A0A645DFB6</accession>
<protein>
    <submittedName>
        <fullName evidence="1">Uncharacterized protein</fullName>
    </submittedName>
</protein>
<sequence length="64" mass="7400">MRAHVQFLVDDGDAKLLRLFGGQIAHFFVKNFYTARITRVHAAEDLHQRGFARTVFPQQGHYLS</sequence>
<name>A0A645DFB6_9ZZZZ</name>